<keyword evidence="2" id="KW-0472">Membrane</keyword>
<dbReference type="EMBL" id="CP073041">
    <property type="protein sequence ID" value="UXE60314.1"/>
    <property type="molecule type" value="Genomic_DNA"/>
</dbReference>
<evidence type="ECO:0000256" key="1">
    <source>
        <dbReference type="SAM" id="MobiDB-lite"/>
    </source>
</evidence>
<evidence type="ECO:0000313" key="3">
    <source>
        <dbReference type="EMBL" id="UXE60314.1"/>
    </source>
</evidence>
<sequence length="103" mass="11713">MFICQECRSCFAETYGSVIAGLETPLSEIVKVLKARMEGMGLNAATRVFGYAKTTILLILINCVFWVKREENGGMTIRERRGRYEQVAPNHSRRQDNLSSHSR</sequence>
<organism evidence="3">
    <name type="scientific">Woronichinia naegeliana WA131</name>
    <dbReference type="NCBI Taxonomy" id="2824559"/>
    <lineage>
        <taxon>Bacteria</taxon>
        <taxon>Bacillati</taxon>
        <taxon>Cyanobacteriota</taxon>
        <taxon>Cyanophyceae</taxon>
        <taxon>Synechococcales</taxon>
        <taxon>Coelosphaeriaceae</taxon>
        <taxon>Woronichinia</taxon>
    </lineage>
</organism>
<reference evidence="3" key="1">
    <citation type="submission" date="2021-04" db="EMBL/GenBank/DDBJ databases">
        <title>Genome sequence of Woronichinia naegeliana from Washington state freshwater lake bloom.</title>
        <authorList>
            <person name="Dreher T.W."/>
        </authorList>
    </citation>
    <scope>NUCLEOTIDE SEQUENCE</scope>
    <source>
        <strain evidence="3">WA131</strain>
    </source>
</reference>
<dbReference type="AlphaFoldDB" id="A0A977KUS9"/>
<accession>A0A977KUS9</accession>
<dbReference type="Proteomes" id="UP001065613">
    <property type="component" value="Chromosome"/>
</dbReference>
<keyword evidence="2" id="KW-1133">Transmembrane helix</keyword>
<proteinExistence type="predicted"/>
<feature type="region of interest" description="Disordered" evidence="1">
    <location>
        <begin position="78"/>
        <end position="103"/>
    </location>
</feature>
<protein>
    <submittedName>
        <fullName evidence="3">Uncharacterized protein</fullName>
    </submittedName>
</protein>
<keyword evidence="2" id="KW-0812">Transmembrane</keyword>
<gene>
    <name evidence="3" type="ORF">KA717_32770</name>
</gene>
<evidence type="ECO:0000256" key="2">
    <source>
        <dbReference type="SAM" id="Phobius"/>
    </source>
</evidence>
<feature type="transmembrane region" description="Helical" evidence="2">
    <location>
        <begin position="48"/>
        <end position="67"/>
    </location>
</feature>
<name>A0A977KUS9_9CYAN</name>
<dbReference type="KEGG" id="wna:KA717_32770"/>